<reference evidence="2" key="1">
    <citation type="submission" date="2020-11" db="EMBL/GenBank/DDBJ databases">
        <authorList>
            <person name="Tran Van P."/>
        </authorList>
    </citation>
    <scope>NUCLEOTIDE SEQUENCE</scope>
</reference>
<sequence length="111" mass="12561">MSSPRGDDGKWTDSEASSESTLLLLIVCFLAVANSSPLFGILFPNWGTGNQLQRTWGGPLKPLKGLHPAYQKIEYRAPYYDKHGYGRILYGYGGRNVYKYTEFTPIEGFYR</sequence>
<proteinExistence type="predicted"/>
<organism evidence="2">
    <name type="scientific">Darwinula stevensoni</name>
    <dbReference type="NCBI Taxonomy" id="69355"/>
    <lineage>
        <taxon>Eukaryota</taxon>
        <taxon>Metazoa</taxon>
        <taxon>Ecdysozoa</taxon>
        <taxon>Arthropoda</taxon>
        <taxon>Crustacea</taxon>
        <taxon>Oligostraca</taxon>
        <taxon>Ostracoda</taxon>
        <taxon>Podocopa</taxon>
        <taxon>Podocopida</taxon>
        <taxon>Darwinulocopina</taxon>
        <taxon>Darwinuloidea</taxon>
        <taxon>Darwinulidae</taxon>
        <taxon>Darwinula</taxon>
    </lineage>
</organism>
<keyword evidence="3" id="KW-1185">Reference proteome</keyword>
<gene>
    <name evidence="2" type="ORF">DSTB1V02_LOCUS970</name>
</gene>
<keyword evidence="1" id="KW-1133">Transmembrane helix</keyword>
<evidence type="ECO:0000313" key="3">
    <source>
        <dbReference type="Proteomes" id="UP000677054"/>
    </source>
</evidence>
<keyword evidence="1" id="KW-0812">Transmembrane</keyword>
<dbReference type="Proteomes" id="UP000677054">
    <property type="component" value="Unassembled WGS sequence"/>
</dbReference>
<feature type="transmembrane region" description="Helical" evidence="1">
    <location>
        <begin position="20"/>
        <end position="43"/>
    </location>
</feature>
<keyword evidence="1" id="KW-0472">Membrane</keyword>
<name>A0A7R9A2U6_9CRUS</name>
<evidence type="ECO:0000313" key="2">
    <source>
        <dbReference type="EMBL" id="CAD7240968.1"/>
    </source>
</evidence>
<protein>
    <submittedName>
        <fullName evidence="2">Uncharacterized protein</fullName>
    </submittedName>
</protein>
<dbReference type="EMBL" id="LR899596">
    <property type="protein sequence ID" value="CAD7240968.1"/>
    <property type="molecule type" value="Genomic_DNA"/>
</dbReference>
<dbReference type="EMBL" id="CAJPEV010000079">
    <property type="protein sequence ID" value="CAG0880226.1"/>
    <property type="molecule type" value="Genomic_DNA"/>
</dbReference>
<evidence type="ECO:0000256" key="1">
    <source>
        <dbReference type="SAM" id="Phobius"/>
    </source>
</evidence>
<accession>A0A7R9A2U6</accession>
<dbReference type="AlphaFoldDB" id="A0A7R9A2U6"/>